<sequence>MSCDYYIIVNLLVTYEQNCQTKIEYFEFERMRMYYIHVNEKDDNYDTLVKEEMKYMTNTYKKLDKTLYMNHSWIIKDQKMIDEYIECLKRNNINLDNVIRIEKKHYCQTLL</sequence>
<protein>
    <submittedName>
        <fullName evidence="1">Uncharacterized protein</fullName>
    </submittedName>
</protein>
<gene>
    <name evidence="1" type="ORF">Klosneuvirus_3_276</name>
</gene>
<evidence type="ECO:0000313" key="1">
    <source>
        <dbReference type="EMBL" id="ARF12141.1"/>
    </source>
</evidence>
<reference evidence="1" key="1">
    <citation type="journal article" date="2017" name="Science">
        <title>Giant viruses with an expanded complement of translation system components.</title>
        <authorList>
            <person name="Schulz F."/>
            <person name="Yutin N."/>
            <person name="Ivanova N.N."/>
            <person name="Ortega D.R."/>
            <person name="Lee T.K."/>
            <person name="Vierheilig J."/>
            <person name="Daims H."/>
            <person name="Horn M."/>
            <person name="Wagner M."/>
            <person name="Jensen G.J."/>
            <person name="Kyrpides N.C."/>
            <person name="Koonin E.V."/>
            <person name="Woyke T."/>
        </authorList>
    </citation>
    <scope>NUCLEOTIDE SEQUENCE</scope>
    <source>
        <strain evidence="1">KNV1</strain>
    </source>
</reference>
<organism evidence="1">
    <name type="scientific">Klosneuvirus KNV1</name>
    <dbReference type="NCBI Taxonomy" id="1977640"/>
    <lineage>
        <taxon>Viruses</taxon>
        <taxon>Varidnaviria</taxon>
        <taxon>Bamfordvirae</taxon>
        <taxon>Nucleocytoviricota</taxon>
        <taxon>Megaviricetes</taxon>
        <taxon>Imitervirales</taxon>
        <taxon>Mimiviridae</taxon>
        <taxon>Klosneuvirinae</taxon>
        <taxon>Klosneuvirus</taxon>
    </lineage>
</organism>
<proteinExistence type="predicted"/>
<accession>A0A1V0SKE7</accession>
<dbReference type="EMBL" id="KY684110">
    <property type="protein sequence ID" value="ARF12141.1"/>
    <property type="molecule type" value="Genomic_DNA"/>
</dbReference>
<name>A0A1V0SKE7_9VIRU</name>